<dbReference type="Pfam" id="PF00583">
    <property type="entry name" value="Acetyltransf_1"/>
    <property type="match status" value="1"/>
</dbReference>
<reference evidence="3" key="1">
    <citation type="journal article" date="2019" name="Int. J. Syst. Evol. Microbiol.">
        <title>The Global Catalogue of Microorganisms (GCM) 10K type strain sequencing project: providing services to taxonomists for standard genome sequencing and annotation.</title>
        <authorList>
            <consortium name="The Broad Institute Genomics Platform"/>
            <consortium name="The Broad Institute Genome Sequencing Center for Infectious Disease"/>
            <person name="Wu L."/>
            <person name="Ma J."/>
        </authorList>
    </citation>
    <scope>NUCLEOTIDE SEQUENCE [LARGE SCALE GENOMIC DNA]</scope>
    <source>
        <strain evidence="3">KCTC 33842</strain>
    </source>
</reference>
<accession>A0ABW5P568</accession>
<dbReference type="Gene3D" id="3.40.630.30">
    <property type="match status" value="1"/>
</dbReference>
<evidence type="ECO:0000313" key="2">
    <source>
        <dbReference type="EMBL" id="MFD2610424.1"/>
    </source>
</evidence>
<dbReference type="SUPFAM" id="SSF55729">
    <property type="entry name" value="Acyl-CoA N-acyltransferases (Nat)"/>
    <property type="match status" value="1"/>
</dbReference>
<keyword evidence="2" id="KW-0808">Transferase</keyword>
<dbReference type="RefSeq" id="WP_386846594.1">
    <property type="nucleotide sequence ID" value="NZ_JBHUMK010000063.1"/>
</dbReference>
<comment type="caution">
    <text evidence="2">The sequence shown here is derived from an EMBL/GenBank/DDBJ whole genome shotgun (WGS) entry which is preliminary data.</text>
</comment>
<evidence type="ECO:0000313" key="3">
    <source>
        <dbReference type="Proteomes" id="UP001597475"/>
    </source>
</evidence>
<keyword evidence="3" id="KW-1185">Reference proteome</keyword>
<dbReference type="InterPro" id="IPR016181">
    <property type="entry name" value="Acyl_CoA_acyltransferase"/>
</dbReference>
<dbReference type="EMBL" id="JBHUMK010000063">
    <property type="protein sequence ID" value="MFD2610424.1"/>
    <property type="molecule type" value="Genomic_DNA"/>
</dbReference>
<keyword evidence="2" id="KW-0012">Acyltransferase</keyword>
<dbReference type="GO" id="GO:0016746">
    <property type="term" value="F:acyltransferase activity"/>
    <property type="evidence" value="ECO:0007669"/>
    <property type="project" value="UniProtKB-KW"/>
</dbReference>
<name>A0ABW5P568_9DEIO</name>
<dbReference type="Proteomes" id="UP001597475">
    <property type="component" value="Unassembled WGS sequence"/>
</dbReference>
<proteinExistence type="predicted"/>
<sequence>MSDPTAAPQGAHPTAEQLSAALAEQFPHPWATPTEAEAHWQESLAPELGRLTDAEFAAQYQRNWPVVADESLYLNHLRLLPGGARALTGIRCRGLDPDRPFVDVVAVTPLPEKEAEWTEVARQVAAPYAAFAPRHVRFTVPGPKAASLSLSRLPRTSHWDSVVVGAPVREMNRRARVTHFGRVALRVPENMGFYPRYRAEYDALYAGTPLHREYARVESEADLAESLATGLLFEILVDGAWAGVASVYRDGGFGLRGFVVQEMFLGAAYRGQGLGSAAQQHLAQALISPAGEGDVLYGTIHAGNLPALRAAEGAGRQRLAAQLFVGLDSAGS</sequence>
<evidence type="ECO:0000259" key="1">
    <source>
        <dbReference type="Pfam" id="PF00583"/>
    </source>
</evidence>
<protein>
    <submittedName>
        <fullName evidence="2">GNAT family N-acetyltransferase</fullName>
        <ecNumber evidence="2">2.3.1.-</ecNumber>
    </submittedName>
</protein>
<dbReference type="InterPro" id="IPR000182">
    <property type="entry name" value="GNAT_dom"/>
</dbReference>
<feature type="domain" description="N-acetyltransferase" evidence="1">
    <location>
        <begin position="226"/>
        <end position="311"/>
    </location>
</feature>
<dbReference type="EC" id="2.3.1.-" evidence="2"/>
<gene>
    <name evidence="2" type="ORF">ACFSR9_13395</name>
</gene>
<organism evidence="2 3">
    <name type="scientific">Deinococcus taklimakanensis</name>
    <dbReference type="NCBI Taxonomy" id="536443"/>
    <lineage>
        <taxon>Bacteria</taxon>
        <taxon>Thermotogati</taxon>
        <taxon>Deinococcota</taxon>
        <taxon>Deinococci</taxon>
        <taxon>Deinococcales</taxon>
        <taxon>Deinococcaceae</taxon>
        <taxon>Deinococcus</taxon>
    </lineage>
</organism>